<dbReference type="InterPro" id="IPR012394">
    <property type="entry name" value="Aldehyde_DH_NAD(P)"/>
</dbReference>
<name>A0A1D1Y2G1_9ARAE</name>
<dbReference type="AlphaFoldDB" id="A0A1D1Y2G1"/>
<dbReference type="SUPFAM" id="SSF53720">
    <property type="entry name" value="ALDH-like"/>
    <property type="match status" value="1"/>
</dbReference>
<keyword evidence="2" id="KW-0560">Oxidoreductase</keyword>
<dbReference type="GO" id="GO:0006081">
    <property type="term" value="P:aldehyde metabolic process"/>
    <property type="evidence" value="ECO:0007669"/>
    <property type="project" value="InterPro"/>
</dbReference>
<dbReference type="EMBL" id="GDJX01019121">
    <property type="protein sequence ID" value="JAT48815.1"/>
    <property type="molecule type" value="Transcribed_RNA"/>
</dbReference>
<proteinExistence type="inferred from homology"/>
<dbReference type="GO" id="GO:0005737">
    <property type="term" value="C:cytoplasm"/>
    <property type="evidence" value="ECO:0007669"/>
    <property type="project" value="TreeGrafter"/>
</dbReference>
<dbReference type="InterPro" id="IPR016161">
    <property type="entry name" value="Ald_DH/histidinol_DH"/>
</dbReference>
<dbReference type="PANTHER" id="PTHR43570:SF17">
    <property type="entry name" value="ALDEHYDE DEHYDROGENASE FAMILY 3 MEMBER F1"/>
    <property type="match status" value="1"/>
</dbReference>
<gene>
    <name evidence="4" type="primary">ALDH3F1_5</name>
    <name evidence="4" type="ORF">g.72447</name>
</gene>
<reference evidence="4" key="1">
    <citation type="submission" date="2015-07" db="EMBL/GenBank/DDBJ databases">
        <title>Transcriptome Assembly of Anthurium amnicola.</title>
        <authorList>
            <person name="Suzuki J."/>
        </authorList>
    </citation>
    <scope>NUCLEOTIDE SEQUENCE</scope>
</reference>
<protein>
    <submittedName>
        <fullName evidence="4">Aldehyde dehydrogenase family 3 member F1</fullName>
    </submittedName>
</protein>
<feature type="domain" description="Aldehyde dehydrogenase" evidence="3">
    <location>
        <begin position="3"/>
        <end position="118"/>
    </location>
</feature>
<comment type="similarity">
    <text evidence="1">Belongs to the aldehyde dehydrogenase family.</text>
</comment>
<sequence>MAELEKRLEQLKDAFHSGRTRGEQWRRSQLKALLALVRDEEEGIFAALNKDLGKHRVEAYRDEVGVLDKSVNFALDGLKKWMAPKSVKLPAIVFPTTGVLVPEPLGVVLVFSSWNFPIGRKERVLMIRRRGEHESPLSFF</sequence>
<accession>A0A1D1Y2G1</accession>
<evidence type="ECO:0000259" key="3">
    <source>
        <dbReference type="Pfam" id="PF00171"/>
    </source>
</evidence>
<organism evidence="4">
    <name type="scientific">Anthurium amnicola</name>
    <dbReference type="NCBI Taxonomy" id="1678845"/>
    <lineage>
        <taxon>Eukaryota</taxon>
        <taxon>Viridiplantae</taxon>
        <taxon>Streptophyta</taxon>
        <taxon>Embryophyta</taxon>
        <taxon>Tracheophyta</taxon>
        <taxon>Spermatophyta</taxon>
        <taxon>Magnoliopsida</taxon>
        <taxon>Liliopsida</taxon>
        <taxon>Araceae</taxon>
        <taxon>Pothoideae</taxon>
        <taxon>Potheae</taxon>
        <taxon>Anthurium</taxon>
    </lineage>
</organism>
<dbReference type="GO" id="GO:0004029">
    <property type="term" value="F:aldehyde dehydrogenase (NAD+) activity"/>
    <property type="evidence" value="ECO:0007669"/>
    <property type="project" value="TreeGrafter"/>
</dbReference>
<dbReference type="InterPro" id="IPR015590">
    <property type="entry name" value="Aldehyde_DH_dom"/>
</dbReference>
<evidence type="ECO:0000256" key="1">
    <source>
        <dbReference type="ARBA" id="ARBA00009986"/>
    </source>
</evidence>
<evidence type="ECO:0000256" key="2">
    <source>
        <dbReference type="ARBA" id="ARBA00023002"/>
    </source>
</evidence>
<dbReference type="PANTHER" id="PTHR43570">
    <property type="entry name" value="ALDEHYDE DEHYDROGENASE"/>
    <property type="match status" value="1"/>
</dbReference>
<dbReference type="Gene3D" id="3.40.605.10">
    <property type="entry name" value="Aldehyde Dehydrogenase, Chain A, domain 1"/>
    <property type="match status" value="1"/>
</dbReference>
<evidence type="ECO:0000313" key="4">
    <source>
        <dbReference type="EMBL" id="JAT48815.1"/>
    </source>
</evidence>
<dbReference type="Pfam" id="PF00171">
    <property type="entry name" value="Aldedh"/>
    <property type="match status" value="1"/>
</dbReference>
<dbReference type="InterPro" id="IPR016162">
    <property type="entry name" value="Ald_DH_N"/>
</dbReference>